<keyword evidence="3" id="KW-1133">Transmembrane helix</keyword>
<dbReference type="SUPFAM" id="SSF55486">
    <property type="entry name" value="Metalloproteases ('zincins'), catalytic domain"/>
    <property type="match status" value="1"/>
</dbReference>
<dbReference type="PANTHER" id="PTHR11733">
    <property type="entry name" value="ZINC METALLOPROTEASE FAMILY M13 NEPRILYSIN-RELATED"/>
    <property type="match status" value="1"/>
</dbReference>
<protein>
    <recommendedName>
        <fullName evidence="4">Peptidase M13 N-terminal domain-containing protein</fullName>
    </recommendedName>
</protein>
<dbReference type="GO" id="GO:0016485">
    <property type="term" value="P:protein processing"/>
    <property type="evidence" value="ECO:0007669"/>
    <property type="project" value="TreeGrafter"/>
</dbReference>
<sequence length="470" mass="52070">MLRLQEAKRSPRAKQAALPGATPSLPAAWSDAELGNVQVGVRYIVTLAVVMAVFVTLATWFQSRRRALGGSKTCLSASCIQNAAEFYGTLNYSVDPCADMDAFVCSAWRSRPVGGRRAFQSLFAHVISKHERGMADRLLSGRTTFAASRIVTEFLRECTDLRAARSLEAFRDFFKLVSLPWPFDYNVSAEPLLHPLSAVLNLNLVWGLDTWFHAYADTAAIGDPGATGAPALFIEVSAQPSLLLDVVRTQEANNGRRLYYQHMHEVYGAPMPDNGSMARRLHIEKHVLSILDAVRDTRIQARPAVSSLRRIAAPVREATLANWLEPLQAAFWWGSFDENTSVSVQDVRVLLAADQLLLSHSSLDLLEQLSWWLVQRLTALGWPQGYIAVAGGKEVANHTVKEDCYSLAATRFGLLLASESAVKLFTRDSRRQAQAFLRDLLTVFRELAASASWLSEKARAVVNKTLQELQ</sequence>
<dbReference type="EMBL" id="JARKHS020008319">
    <property type="protein sequence ID" value="KAK8780885.1"/>
    <property type="molecule type" value="Genomic_DNA"/>
</dbReference>
<name>A0AAQ4F287_AMBAM</name>
<accession>A0AAQ4F287</accession>
<evidence type="ECO:0000259" key="4">
    <source>
        <dbReference type="Pfam" id="PF05649"/>
    </source>
</evidence>
<keyword evidence="6" id="KW-1185">Reference proteome</keyword>
<keyword evidence="3" id="KW-0472">Membrane</keyword>
<evidence type="ECO:0000256" key="1">
    <source>
        <dbReference type="ARBA" id="ARBA00007357"/>
    </source>
</evidence>
<dbReference type="GO" id="GO:0005886">
    <property type="term" value="C:plasma membrane"/>
    <property type="evidence" value="ECO:0007669"/>
    <property type="project" value="TreeGrafter"/>
</dbReference>
<dbReference type="Proteomes" id="UP001321473">
    <property type="component" value="Unassembled WGS sequence"/>
</dbReference>
<dbReference type="InterPro" id="IPR008753">
    <property type="entry name" value="Peptidase_M13_N"/>
</dbReference>
<dbReference type="PROSITE" id="PS51885">
    <property type="entry name" value="NEPRILYSIN"/>
    <property type="match status" value="1"/>
</dbReference>
<keyword evidence="3" id="KW-0812">Transmembrane</keyword>
<dbReference type="Gene3D" id="3.40.390.10">
    <property type="entry name" value="Collagenase (Catalytic Domain)"/>
    <property type="match status" value="1"/>
</dbReference>
<feature type="region of interest" description="Disordered" evidence="2">
    <location>
        <begin position="1"/>
        <end position="20"/>
    </location>
</feature>
<proteinExistence type="inferred from homology"/>
<evidence type="ECO:0000256" key="3">
    <source>
        <dbReference type="SAM" id="Phobius"/>
    </source>
</evidence>
<comment type="similarity">
    <text evidence="1">Belongs to the peptidase M13 family.</text>
</comment>
<dbReference type="Gene3D" id="1.10.1380.10">
    <property type="entry name" value="Neutral endopeptidase , domain2"/>
    <property type="match status" value="1"/>
</dbReference>
<gene>
    <name evidence="5" type="ORF">V5799_017774</name>
</gene>
<dbReference type="InterPro" id="IPR024079">
    <property type="entry name" value="MetalloPept_cat_dom_sf"/>
</dbReference>
<evidence type="ECO:0000313" key="5">
    <source>
        <dbReference type="EMBL" id="KAK8780885.1"/>
    </source>
</evidence>
<feature type="domain" description="Peptidase M13 N-terminal" evidence="4">
    <location>
        <begin position="96"/>
        <end position="462"/>
    </location>
</feature>
<dbReference type="AlphaFoldDB" id="A0AAQ4F287"/>
<reference evidence="5 6" key="1">
    <citation type="journal article" date="2023" name="Arcadia Sci">
        <title>De novo assembly of a long-read Amblyomma americanum tick genome.</title>
        <authorList>
            <person name="Chou S."/>
            <person name="Poskanzer K.E."/>
            <person name="Rollins M."/>
            <person name="Thuy-Boun P.S."/>
        </authorList>
    </citation>
    <scope>NUCLEOTIDE SEQUENCE [LARGE SCALE GENOMIC DNA]</scope>
    <source>
        <strain evidence="5">F_SG_1</strain>
        <tissue evidence="5">Salivary glands</tissue>
    </source>
</reference>
<feature type="transmembrane region" description="Helical" evidence="3">
    <location>
        <begin position="40"/>
        <end position="61"/>
    </location>
</feature>
<dbReference type="PANTHER" id="PTHR11733:SF241">
    <property type="entry name" value="GH26575P-RELATED"/>
    <property type="match status" value="1"/>
</dbReference>
<dbReference type="GO" id="GO:0004222">
    <property type="term" value="F:metalloendopeptidase activity"/>
    <property type="evidence" value="ECO:0007669"/>
    <property type="project" value="InterPro"/>
</dbReference>
<organism evidence="5 6">
    <name type="scientific">Amblyomma americanum</name>
    <name type="common">Lone star tick</name>
    <dbReference type="NCBI Taxonomy" id="6943"/>
    <lineage>
        <taxon>Eukaryota</taxon>
        <taxon>Metazoa</taxon>
        <taxon>Ecdysozoa</taxon>
        <taxon>Arthropoda</taxon>
        <taxon>Chelicerata</taxon>
        <taxon>Arachnida</taxon>
        <taxon>Acari</taxon>
        <taxon>Parasitiformes</taxon>
        <taxon>Ixodida</taxon>
        <taxon>Ixodoidea</taxon>
        <taxon>Ixodidae</taxon>
        <taxon>Amblyomminae</taxon>
        <taxon>Amblyomma</taxon>
    </lineage>
</organism>
<dbReference type="Pfam" id="PF05649">
    <property type="entry name" value="Peptidase_M13_N"/>
    <property type="match status" value="1"/>
</dbReference>
<dbReference type="InterPro" id="IPR042089">
    <property type="entry name" value="Peptidase_M13_dom_2"/>
</dbReference>
<comment type="caution">
    <text evidence="5">The sequence shown here is derived from an EMBL/GenBank/DDBJ whole genome shotgun (WGS) entry which is preliminary data.</text>
</comment>
<dbReference type="InterPro" id="IPR000718">
    <property type="entry name" value="Peptidase_M13"/>
</dbReference>
<evidence type="ECO:0000313" key="6">
    <source>
        <dbReference type="Proteomes" id="UP001321473"/>
    </source>
</evidence>
<evidence type="ECO:0000256" key="2">
    <source>
        <dbReference type="SAM" id="MobiDB-lite"/>
    </source>
</evidence>
<feature type="non-terminal residue" evidence="5">
    <location>
        <position position="470"/>
    </location>
</feature>